<evidence type="ECO:0000259" key="1">
    <source>
        <dbReference type="Pfam" id="PF00753"/>
    </source>
</evidence>
<comment type="caution">
    <text evidence="2">The sequence shown here is derived from an EMBL/GenBank/DDBJ whole genome shotgun (WGS) entry which is preliminary data.</text>
</comment>
<dbReference type="Pfam" id="PF00753">
    <property type="entry name" value="Lactamase_B"/>
    <property type="match status" value="1"/>
</dbReference>
<dbReference type="InterPro" id="IPR052159">
    <property type="entry name" value="Competence_DNA_uptake"/>
</dbReference>
<dbReference type="InterPro" id="IPR001279">
    <property type="entry name" value="Metallo-B-lactamas"/>
</dbReference>
<dbReference type="AlphaFoldDB" id="A0AAP8PMI9"/>
<name>A0AAP8PMI9_9STAP</name>
<gene>
    <name evidence="2" type="ORF">CD158_09275</name>
</gene>
<sequence length="141" mass="15629">MSDISLTYGILKLLDATVPTSEDANLQSIITLLEIDHYHVLFMGDATKENEAILLKKYELPKIDILKVGHHGSKTSSSEAFIRTIQPDISLISSGNQNRYKLPNEEVEALLLDHQSTIINTAEVGEVTLTLAHPLHIQTAR</sequence>
<dbReference type="PANTHER" id="PTHR30619">
    <property type="entry name" value="DNA INTERNALIZATION/COMPETENCE PROTEIN COMEC/REC2"/>
    <property type="match status" value="1"/>
</dbReference>
<feature type="domain" description="Metallo-beta-lactamase" evidence="1">
    <location>
        <begin position="33"/>
        <end position="94"/>
    </location>
</feature>
<proteinExistence type="predicted"/>
<accession>A0AAP8PMI9</accession>
<evidence type="ECO:0000313" key="2">
    <source>
        <dbReference type="EMBL" id="PNZ66103.1"/>
    </source>
</evidence>
<reference evidence="2 3" key="1">
    <citation type="submission" date="2017-08" db="EMBL/GenBank/DDBJ databases">
        <title>Draft genome sequences of 64 type strains of genus Staph aureus.</title>
        <authorList>
            <person name="Cole K."/>
            <person name="Golubchik T."/>
            <person name="Russell J."/>
            <person name="Foster D."/>
            <person name="Llewelyn M."/>
            <person name="Wilson D."/>
            <person name="Crook D."/>
            <person name="Paul J."/>
        </authorList>
    </citation>
    <scope>NUCLEOTIDE SEQUENCE [LARGE SCALE GENOMIC DNA]</scope>
    <source>
        <strain evidence="2 3">NCTC 12101</strain>
    </source>
</reference>
<evidence type="ECO:0000313" key="3">
    <source>
        <dbReference type="Proteomes" id="UP000242470"/>
    </source>
</evidence>
<protein>
    <recommendedName>
        <fullName evidence="1">Metallo-beta-lactamase domain-containing protein</fullName>
    </recommendedName>
</protein>
<dbReference type="InterPro" id="IPR036866">
    <property type="entry name" value="RibonucZ/Hydroxyglut_hydro"/>
</dbReference>
<organism evidence="2 3">
    <name type="scientific">Staphylococcus auricularis</name>
    <dbReference type="NCBI Taxonomy" id="29379"/>
    <lineage>
        <taxon>Bacteria</taxon>
        <taxon>Bacillati</taxon>
        <taxon>Bacillota</taxon>
        <taxon>Bacilli</taxon>
        <taxon>Bacillales</taxon>
        <taxon>Staphylococcaceae</taxon>
        <taxon>Staphylococcus</taxon>
    </lineage>
</organism>
<dbReference type="RefSeq" id="WP_059107255.1">
    <property type="nucleotide sequence ID" value="NZ_AP024589.1"/>
</dbReference>
<dbReference type="SUPFAM" id="SSF56281">
    <property type="entry name" value="Metallo-hydrolase/oxidoreductase"/>
    <property type="match status" value="1"/>
</dbReference>
<dbReference type="PANTHER" id="PTHR30619:SF1">
    <property type="entry name" value="RECOMBINATION PROTEIN 2"/>
    <property type="match status" value="1"/>
</dbReference>
<dbReference type="EMBL" id="PPQW01000072">
    <property type="protein sequence ID" value="PNZ66103.1"/>
    <property type="molecule type" value="Genomic_DNA"/>
</dbReference>
<dbReference type="Gene3D" id="3.60.15.10">
    <property type="entry name" value="Ribonuclease Z/Hydroxyacylglutathione hydrolase-like"/>
    <property type="match status" value="1"/>
</dbReference>
<dbReference type="Proteomes" id="UP000242470">
    <property type="component" value="Unassembled WGS sequence"/>
</dbReference>
<dbReference type="GeneID" id="64982116"/>